<organism evidence="3 4">
    <name type="scientific">Streptomyces leeuwenhoekii</name>
    <dbReference type="NCBI Taxonomy" id="1437453"/>
    <lineage>
        <taxon>Bacteria</taxon>
        <taxon>Bacillati</taxon>
        <taxon>Actinomycetota</taxon>
        <taxon>Actinomycetes</taxon>
        <taxon>Kitasatosporales</taxon>
        <taxon>Streptomycetaceae</taxon>
        <taxon>Streptomyces</taxon>
    </lineage>
</organism>
<evidence type="ECO:0000313" key="3">
    <source>
        <dbReference type="EMBL" id="KMS72774.1"/>
    </source>
</evidence>
<reference evidence="3 4" key="1">
    <citation type="submission" date="2015-06" db="EMBL/GenBank/DDBJ databases">
        <title>Draft genome sequence of Streptomyces leeuwenhoekii C58, which produces the novel lasso peptide, chaxapeptin.</title>
        <authorList>
            <person name="Yi Y."/>
            <person name="Hai D."/>
            <person name="Jaspars M."/>
            <person name="Sheng H."/>
            <person name="Rateb M.E."/>
            <person name="Bull A."/>
            <person name="Goodfellow M."/>
            <person name="Asenjo J.A."/>
            <person name="Ebel R."/>
        </authorList>
    </citation>
    <scope>NUCLEOTIDE SEQUENCE [LARGE SCALE GENOMIC DNA]</scope>
    <source>
        <strain evidence="3 4">C58</strain>
    </source>
</reference>
<sequence length="309" mass="32411">MVPRNVPRNVLSAVLTALACLLVPCATLAGWVAYGLADTGRYTAAMAPLADDPRVREAVADAVGDGLAREAGTGPLRGAMGPYLQDAARSFTRTDAFRAGWDTANRTVHAAVLRALRAERPQHRPVTVDLARVTVRVKEELVRDHVPFAHRIPVRHTEITVLPAARTDRLRKGYHMLDIAARWLPCAAVAFALAGIATATRRRRAITATGLGTALGGALLLLAVAAGRRLTLTALPGPPGRPAAGAVYDALTTTLRTASWLLVALGLTVALASCLTGLLPRHRAPVPAGTPDPAVAAEPRPSSSTPLPP</sequence>
<dbReference type="EMBL" id="LFEH01000107">
    <property type="protein sequence ID" value="KMS72774.1"/>
    <property type="molecule type" value="Genomic_DNA"/>
</dbReference>
<keyword evidence="2" id="KW-1133">Transmembrane helix</keyword>
<protein>
    <submittedName>
        <fullName evidence="3">Membrane protein</fullName>
    </submittedName>
</protein>
<evidence type="ECO:0000313" key="4">
    <source>
        <dbReference type="Proteomes" id="UP000037274"/>
    </source>
</evidence>
<gene>
    <name evidence="3" type="ORF">ACH49_23545</name>
</gene>
<keyword evidence="2" id="KW-0812">Transmembrane</keyword>
<name>A0ABR5HTK1_STRLW</name>
<feature type="transmembrane region" description="Helical" evidence="2">
    <location>
        <begin position="180"/>
        <end position="199"/>
    </location>
</feature>
<accession>A0ABR5HTK1</accession>
<feature type="transmembrane region" description="Helical" evidence="2">
    <location>
        <begin position="206"/>
        <end position="226"/>
    </location>
</feature>
<keyword evidence="4" id="KW-1185">Reference proteome</keyword>
<dbReference type="Proteomes" id="UP000037274">
    <property type="component" value="Unassembled WGS sequence"/>
</dbReference>
<evidence type="ECO:0000256" key="1">
    <source>
        <dbReference type="SAM" id="MobiDB-lite"/>
    </source>
</evidence>
<dbReference type="PROSITE" id="PS51257">
    <property type="entry name" value="PROKAR_LIPOPROTEIN"/>
    <property type="match status" value="1"/>
</dbReference>
<keyword evidence="2" id="KW-0472">Membrane</keyword>
<comment type="caution">
    <text evidence="3">The sequence shown here is derived from an EMBL/GenBank/DDBJ whole genome shotgun (WGS) entry which is preliminary data.</text>
</comment>
<evidence type="ECO:0000256" key="2">
    <source>
        <dbReference type="SAM" id="Phobius"/>
    </source>
</evidence>
<feature type="transmembrane region" description="Helical" evidence="2">
    <location>
        <begin position="258"/>
        <end position="279"/>
    </location>
</feature>
<feature type="region of interest" description="Disordered" evidence="1">
    <location>
        <begin position="288"/>
        <end position="309"/>
    </location>
</feature>
<proteinExistence type="predicted"/>